<proteinExistence type="predicted"/>
<dbReference type="Gene3D" id="1.20.120.450">
    <property type="entry name" value="dinb family like domain"/>
    <property type="match status" value="1"/>
</dbReference>
<dbReference type="EMBL" id="BONQ01000120">
    <property type="protein sequence ID" value="GIG49476.1"/>
    <property type="molecule type" value="Genomic_DNA"/>
</dbReference>
<dbReference type="InterPro" id="IPR017520">
    <property type="entry name" value="CHP03086"/>
</dbReference>
<dbReference type="SUPFAM" id="SSF109854">
    <property type="entry name" value="DinB/YfiT-like putative metalloenzymes"/>
    <property type="match status" value="1"/>
</dbReference>
<dbReference type="NCBIfam" id="TIGR03086">
    <property type="entry name" value="TIGR03086 family metal-binding protein"/>
    <property type="match status" value="1"/>
</dbReference>
<name>A0A919PUF1_9ACTN</name>
<comment type="caution">
    <text evidence="2">The sequence shown here is derived from an EMBL/GenBank/DDBJ whole genome shotgun (WGS) entry which is preliminary data.</text>
</comment>
<dbReference type="Proteomes" id="UP000660611">
    <property type="component" value="Unassembled WGS sequence"/>
</dbReference>
<dbReference type="NCBIfam" id="TIGR03083">
    <property type="entry name" value="maleylpyruvate isomerase family mycothiol-dependent enzyme"/>
    <property type="match status" value="1"/>
</dbReference>
<organism evidence="2 3">
    <name type="scientific">Dactylosporangium siamense</name>
    <dbReference type="NCBI Taxonomy" id="685454"/>
    <lineage>
        <taxon>Bacteria</taxon>
        <taxon>Bacillati</taxon>
        <taxon>Actinomycetota</taxon>
        <taxon>Actinomycetes</taxon>
        <taxon>Micromonosporales</taxon>
        <taxon>Micromonosporaceae</taxon>
        <taxon>Dactylosporangium</taxon>
    </lineage>
</organism>
<dbReference type="GO" id="GO:0046872">
    <property type="term" value="F:metal ion binding"/>
    <property type="evidence" value="ECO:0007669"/>
    <property type="project" value="InterPro"/>
</dbReference>
<sequence length="201" mass="20826">MCKTGCGAGRTVGAMDGHLLIGTAAAVTLKVVDGVGSLDAPTPCAGWDVRALVNHLLHWGPALTAAAAKEALDPGAEVDRTGGDWRALLRAQVEQTATAWGGPAAWEGVTRMGGPMELPADLVGGMVLGELVLHGWDLARAAGLHPHWDDALVLRVHDEVARSADMGRQMGVYAAEVPVPATAPPLARMLGLSGRDPDWTP</sequence>
<protein>
    <submittedName>
        <fullName evidence="2">TIGR03086 family protein</fullName>
    </submittedName>
</protein>
<dbReference type="InterPro" id="IPR017517">
    <property type="entry name" value="Maleyloyr_isom"/>
</dbReference>
<accession>A0A919PUF1</accession>
<feature type="domain" description="Mycothiol-dependent maleylpyruvate isomerase metal-binding" evidence="1">
    <location>
        <begin position="36"/>
        <end position="139"/>
    </location>
</feature>
<reference evidence="2" key="1">
    <citation type="submission" date="2021-01" db="EMBL/GenBank/DDBJ databases">
        <title>Whole genome shotgun sequence of Dactylosporangium siamense NBRC 106093.</title>
        <authorList>
            <person name="Komaki H."/>
            <person name="Tamura T."/>
        </authorList>
    </citation>
    <scope>NUCLEOTIDE SEQUENCE</scope>
    <source>
        <strain evidence="2">NBRC 106093</strain>
    </source>
</reference>
<evidence type="ECO:0000313" key="3">
    <source>
        <dbReference type="Proteomes" id="UP000660611"/>
    </source>
</evidence>
<gene>
    <name evidence="2" type="ORF">Dsi01nite_075170</name>
</gene>
<dbReference type="AlphaFoldDB" id="A0A919PUF1"/>
<evidence type="ECO:0000259" key="1">
    <source>
        <dbReference type="Pfam" id="PF11716"/>
    </source>
</evidence>
<dbReference type="InterPro" id="IPR034660">
    <property type="entry name" value="DinB/YfiT-like"/>
</dbReference>
<evidence type="ECO:0000313" key="2">
    <source>
        <dbReference type="EMBL" id="GIG49476.1"/>
    </source>
</evidence>
<dbReference type="InterPro" id="IPR024344">
    <property type="entry name" value="MDMPI_metal-binding"/>
</dbReference>
<keyword evidence="3" id="KW-1185">Reference proteome</keyword>
<dbReference type="Pfam" id="PF11716">
    <property type="entry name" value="MDMPI_N"/>
    <property type="match status" value="1"/>
</dbReference>